<feature type="non-terminal residue" evidence="5">
    <location>
        <position position="192"/>
    </location>
</feature>
<dbReference type="PANTHER" id="PTHR42854:SF3">
    <property type="entry name" value="EUKARYOTIC TRANSLATION INITIATION FACTOR 2 SUBUNIT 3-RELATED"/>
    <property type="match status" value="1"/>
</dbReference>
<dbReference type="GO" id="GO:0016259">
    <property type="term" value="P:selenocysteine metabolic process"/>
    <property type="evidence" value="ECO:0007669"/>
    <property type="project" value="TreeGrafter"/>
</dbReference>
<feature type="domain" description="Tr-type G" evidence="4">
    <location>
        <begin position="1"/>
        <end position="192"/>
    </location>
</feature>
<dbReference type="CDD" id="cd04171">
    <property type="entry name" value="SelB"/>
    <property type="match status" value="1"/>
</dbReference>
<evidence type="ECO:0000256" key="3">
    <source>
        <dbReference type="ARBA" id="ARBA00023134"/>
    </source>
</evidence>
<gene>
    <name evidence="5" type="ORF">METZ01_LOCUS122616</name>
</gene>
<dbReference type="NCBIfam" id="TIGR00231">
    <property type="entry name" value="small_GTP"/>
    <property type="match status" value="1"/>
</dbReference>
<dbReference type="PROSITE" id="PS51722">
    <property type="entry name" value="G_TR_2"/>
    <property type="match status" value="1"/>
</dbReference>
<evidence type="ECO:0000256" key="1">
    <source>
        <dbReference type="ARBA" id="ARBA00022741"/>
    </source>
</evidence>
<keyword evidence="2" id="KW-0648">Protein biosynthesis</keyword>
<organism evidence="5">
    <name type="scientific">marine metagenome</name>
    <dbReference type="NCBI Taxonomy" id="408172"/>
    <lineage>
        <taxon>unclassified sequences</taxon>
        <taxon>metagenomes</taxon>
        <taxon>ecological metagenomes</taxon>
    </lineage>
</organism>
<dbReference type="SUPFAM" id="SSF52540">
    <property type="entry name" value="P-loop containing nucleoside triphosphate hydrolases"/>
    <property type="match status" value="1"/>
</dbReference>
<dbReference type="PANTHER" id="PTHR42854">
    <property type="entry name" value="EUKARYOTIC TRANSLATION INITIATION FACTOR 2 SUBUNIT 3 FAMILY MEMBER"/>
    <property type="match status" value="1"/>
</dbReference>
<evidence type="ECO:0000259" key="4">
    <source>
        <dbReference type="PROSITE" id="PS51722"/>
    </source>
</evidence>
<dbReference type="InterPro" id="IPR005225">
    <property type="entry name" value="Small_GTP-bd"/>
</dbReference>
<evidence type="ECO:0000313" key="5">
    <source>
        <dbReference type="EMBL" id="SVA69762.1"/>
    </source>
</evidence>
<evidence type="ECO:0000256" key="2">
    <source>
        <dbReference type="ARBA" id="ARBA00022917"/>
    </source>
</evidence>
<reference evidence="5" key="1">
    <citation type="submission" date="2018-05" db="EMBL/GenBank/DDBJ databases">
        <authorList>
            <person name="Lanie J.A."/>
            <person name="Ng W.-L."/>
            <person name="Kazmierczak K.M."/>
            <person name="Andrzejewski T.M."/>
            <person name="Davidsen T.M."/>
            <person name="Wayne K.J."/>
            <person name="Tettelin H."/>
            <person name="Glass J.I."/>
            <person name="Rusch D."/>
            <person name="Podicherti R."/>
            <person name="Tsui H.-C.T."/>
            <person name="Winkler M.E."/>
        </authorList>
    </citation>
    <scope>NUCLEOTIDE SEQUENCE</scope>
</reference>
<dbReference type="Gene3D" id="3.40.50.300">
    <property type="entry name" value="P-loop containing nucleotide triphosphate hydrolases"/>
    <property type="match status" value="1"/>
</dbReference>
<proteinExistence type="predicted"/>
<dbReference type="InterPro" id="IPR050543">
    <property type="entry name" value="eIF2G"/>
</dbReference>
<dbReference type="GO" id="GO:0035368">
    <property type="term" value="F:selenocysteine insertion sequence binding"/>
    <property type="evidence" value="ECO:0007669"/>
    <property type="project" value="TreeGrafter"/>
</dbReference>
<name>A0A381XZ94_9ZZZZ</name>
<dbReference type="InterPro" id="IPR000795">
    <property type="entry name" value="T_Tr_GTP-bd_dom"/>
</dbReference>
<dbReference type="EMBL" id="UINC01016826">
    <property type="protein sequence ID" value="SVA69762.1"/>
    <property type="molecule type" value="Genomic_DNA"/>
</dbReference>
<dbReference type="GO" id="GO:0001514">
    <property type="term" value="P:selenocysteine incorporation"/>
    <property type="evidence" value="ECO:0007669"/>
    <property type="project" value="TreeGrafter"/>
</dbReference>
<dbReference type="GO" id="GO:0005525">
    <property type="term" value="F:GTP binding"/>
    <property type="evidence" value="ECO:0007669"/>
    <property type="project" value="UniProtKB-KW"/>
</dbReference>
<keyword evidence="1" id="KW-0547">Nucleotide-binding</keyword>
<dbReference type="Pfam" id="PF00009">
    <property type="entry name" value="GTP_EFTU"/>
    <property type="match status" value="1"/>
</dbReference>
<dbReference type="InterPro" id="IPR027417">
    <property type="entry name" value="P-loop_NTPase"/>
</dbReference>
<sequence length="192" mass="21037">MNQIVIGTAGHIDHGKTALVKALTGVDTDRLQEEKSRGMTIDLGFAFLNKDITIIDVPGHEKFIRNMVSGVSTIHIALVVVAADDGVMPQTREHLQILSLLCISQGVIVLTKTDMVSDPDWLDLVEMEIHEIVAGTSLESAPIIRTSVNPESGISELRQALLHEAGKVRFTLDRGFFRLPIDRVFLKTGFGI</sequence>
<accession>A0A381XZ94</accession>
<dbReference type="GO" id="GO:0000049">
    <property type="term" value="F:tRNA binding"/>
    <property type="evidence" value="ECO:0007669"/>
    <property type="project" value="TreeGrafter"/>
</dbReference>
<dbReference type="GO" id="GO:0003924">
    <property type="term" value="F:GTPase activity"/>
    <property type="evidence" value="ECO:0007669"/>
    <property type="project" value="InterPro"/>
</dbReference>
<keyword evidence="3" id="KW-0342">GTP-binding</keyword>
<dbReference type="GO" id="GO:0005829">
    <property type="term" value="C:cytosol"/>
    <property type="evidence" value="ECO:0007669"/>
    <property type="project" value="TreeGrafter"/>
</dbReference>
<protein>
    <recommendedName>
        <fullName evidence="4">Tr-type G domain-containing protein</fullName>
    </recommendedName>
</protein>
<dbReference type="AlphaFoldDB" id="A0A381XZ94"/>